<evidence type="ECO:0000313" key="5">
    <source>
        <dbReference type="Proteomes" id="UP000295632"/>
    </source>
</evidence>
<evidence type="ECO:0000256" key="1">
    <source>
        <dbReference type="PIRSR" id="PIRSR001359-1"/>
    </source>
</evidence>
<proteinExistence type="predicted"/>
<evidence type="ECO:0000256" key="2">
    <source>
        <dbReference type="PIRSR" id="PIRSR001359-2"/>
    </source>
</evidence>
<feature type="binding site" evidence="3">
    <location>
        <position position="104"/>
    </location>
    <ligand>
        <name>Zn(2+)</name>
        <dbReference type="ChEBI" id="CHEBI:29105"/>
        <label>2</label>
    </ligand>
</feature>
<comment type="cofactor">
    <cofactor evidence="3">
        <name>Zn(2+)</name>
        <dbReference type="ChEBI" id="CHEBI:29105"/>
    </cofactor>
    <text evidence="3">Binds 2 Zn(2+) ions per subunit. One is catalytic and the other provides a structural contribution.</text>
</comment>
<dbReference type="Pfam" id="PF01116">
    <property type="entry name" value="F_bP_aldolase"/>
    <property type="match status" value="1"/>
</dbReference>
<organism evidence="4 5">
    <name type="scientific">Aureibacillus halotolerans</name>
    <dbReference type="NCBI Taxonomy" id="1508390"/>
    <lineage>
        <taxon>Bacteria</taxon>
        <taxon>Bacillati</taxon>
        <taxon>Bacillota</taxon>
        <taxon>Bacilli</taxon>
        <taxon>Bacillales</taxon>
        <taxon>Bacillaceae</taxon>
        <taxon>Aureibacillus</taxon>
    </lineage>
</organism>
<feature type="binding site" evidence="2">
    <location>
        <begin position="230"/>
        <end position="233"/>
    </location>
    <ligand>
        <name>dihydroxyacetone phosphate</name>
        <dbReference type="ChEBI" id="CHEBI:57642"/>
    </ligand>
</feature>
<comment type="caution">
    <text evidence="4">The sequence shown here is derived from an EMBL/GenBank/DDBJ whole genome shotgun (WGS) entry which is preliminary data.</text>
</comment>
<evidence type="ECO:0000256" key="3">
    <source>
        <dbReference type="PIRSR" id="PIRSR001359-3"/>
    </source>
</evidence>
<keyword evidence="3" id="KW-0862">Zinc</keyword>
<dbReference type="Proteomes" id="UP000295632">
    <property type="component" value="Unassembled WGS sequence"/>
</dbReference>
<dbReference type="PIRSF" id="PIRSF001359">
    <property type="entry name" value="F_bP_aldolase_II"/>
    <property type="match status" value="1"/>
</dbReference>
<dbReference type="GO" id="GO:0008270">
    <property type="term" value="F:zinc ion binding"/>
    <property type="evidence" value="ECO:0007669"/>
    <property type="project" value="InterPro"/>
</dbReference>
<protein>
    <submittedName>
        <fullName evidence="4">Fructose-bisphosphate aldolase class II</fullName>
    </submittedName>
</protein>
<dbReference type="EMBL" id="SNYJ01000004">
    <property type="protein sequence ID" value="TDQ41214.1"/>
    <property type="molecule type" value="Genomic_DNA"/>
</dbReference>
<dbReference type="AlphaFoldDB" id="A0A4R6UDP2"/>
<dbReference type="PANTHER" id="PTHR30304:SF0">
    <property type="entry name" value="D-TAGATOSE-1,6-BISPHOSPHATE ALDOLASE SUBUNIT GATY-RELATED"/>
    <property type="match status" value="1"/>
</dbReference>
<feature type="binding site" evidence="3">
    <location>
        <position position="134"/>
    </location>
    <ligand>
        <name>Zn(2+)</name>
        <dbReference type="ChEBI" id="CHEBI:29105"/>
        <label>2</label>
    </ligand>
</feature>
<feature type="binding site" evidence="3">
    <location>
        <position position="83"/>
    </location>
    <ligand>
        <name>Zn(2+)</name>
        <dbReference type="ChEBI" id="CHEBI:29105"/>
        <label>1</label>
        <note>catalytic</note>
    </ligand>
</feature>
<dbReference type="CDD" id="cd00947">
    <property type="entry name" value="TBP_aldolase_IIB"/>
    <property type="match status" value="1"/>
</dbReference>
<dbReference type="Gene3D" id="3.20.20.70">
    <property type="entry name" value="Aldolase class I"/>
    <property type="match status" value="1"/>
</dbReference>
<dbReference type="PANTHER" id="PTHR30304">
    <property type="entry name" value="D-TAGATOSE-1,6-BISPHOSPHATE ALDOLASE"/>
    <property type="match status" value="1"/>
</dbReference>
<feature type="binding site" evidence="3">
    <location>
        <position position="208"/>
    </location>
    <ligand>
        <name>Zn(2+)</name>
        <dbReference type="ChEBI" id="CHEBI:29105"/>
        <label>1</label>
        <note>catalytic</note>
    </ligand>
</feature>
<sequence length="288" mass="31237">MAWMDGKSMLLHAYKHRYGVGAFSAQNAEMVKGIIEAAEEEQAPVMIQIGQKAITHLGLEPLKEMVVQYAQGATVPIAIHLDHSRSYTQTMRAIQLGFQSVMFDGSSRSFEENVRITRLVAEAGHALGIGVEGEIGKIGGVEDDIDVSESEATITTTEEALAFSEQTGIDYIAVSIGTAHGLYTKEPNLRIARLKEIVASIDKPVVLHGGSGVPDAQVKEAIASGVAKINVDTELRQAVSQAMQARWTKEPNNLVLADVLQDGIEAMKHVVKHKIRTFGSDRKSSFML</sequence>
<dbReference type="InterPro" id="IPR013785">
    <property type="entry name" value="Aldolase_TIM"/>
</dbReference>
<dbReference type="OrthoDB" id="9803995at2"/>
<dbReference type="SUPFAM" id="SSF51569">
    <property type="entry name" value="Aldolase"/>
    <property type="match status" value="1"/>
</dbReference>
<dbReference type="InterPro" id="IPR050246">
    <property type="entry name" value="Class_II_FBP_aldolase"/>
</dbReference>
<gene>
    <name evidence="4" type="ORF">EV213_104212</name>
</gene>
<evidence type="ECO:0000313" key="4">
    <source>
        <dbReference type="EMBL" id="TDQ41214.1"/>
    </source>
</evidence>
<name>A0A4R6UDP2_9BACI</name>
<dbReference type="NCBIfam" id="TIGR00167">
    <property type="entry name" value="cbbA"/>
    <property type="match status" value="1"/>
</dbReference>
<dbReference type="GO" id="GO:0005975">
    <property type="term" value="P:carbohydrate metabolic process"/>
    <property type="evidence" value="ECO:0007669"/>
    <property type="project" value="InterPro"/>
</dbReference>
<reference evidence="4 5" key="1">
    <citation type="submission" date="2019-03" db="EMBL/GenBank/DDBJ databases">
        <title>Genomic Encyclopedia of Type Strains, Phase IV (KMG-IV): sequencing the most valuable type-strain genomes for metagenomic binning, comparative biology and taxonomic classification.</title>
        <authorList>
            <person name="Goeker M."/>
        </authorList>
    </citation>
    <scope>NUCLEOTIDE SEQUENCE [LARGE SCALE GENOMIC DNA]</scope>
    <source>
        <strain evidence="4 5">DSM 28697</strain>
    </source>
</reference>
<dbReference type="InterPro" id="IPR000771">
    <property type="entry name" value="FBA_II"/>
</dbReference>
<feature type="active site" description="Proton donor" evidence="1">
    <location>
        <position position="82"/>
    </location>
</feature>
<feature type="binding site" evidence="2">
    <location>
        <position position="181"/>
    </location>
    <ligand>
        <name>dihydroxyacetone phosphate</name>
        <dbReference type="ChEBI" id="CHEBI:57642"/>
    </ligand>
</feature>
<dbReference type="PROSITE" id="PS00806">
    <property type="entry name" value="ALDOLASE_CLASS_II_2"/>
    <property type="match status" value="1"/>
</dbReference>
<keyword evidence="5" id="KW-1185">Reference proteome</keyword>
<feature type="binding site" evidence="3">
    <location>
        <position position="180"/>
    </location>
    <ligand>
        <name>Zn(2+)</name>
        <dbReference type="ChEBI" id="CHEBI:29105"/>
        <label>1</label>
        <note>catalytic</note>
    </ligand>
</feature>
<accession>A0A4R6UDP2</accession>
<dbReference type="GO" id="GO:0016832">
    <property type="term" value="F:aldehyde-lyase activity"/>
    <property type="evidence" value="ECO:0007669"/>
    <property type="project" value="InterPro"/>
</dbReference>
<keyword evidence="3" id="KW-0479">Metal-binding</keyword>
<feature type="binding site" evidence="2">
    <location>
        <begin position="209"/>
        <end position="211"/>
    </location>
    <ligand>
        <name>dihydroxyacetone phosphate</name>
        <dbReference type="ChEBI" id="CHEBI:57642"/>
    </ligand>
</feature>